<dbReference type="InterPro" id="IPR016024">
    <property type="entry name" value="ARM-type_fold"/>
</dbReference>
<dbReference type="InterPro" id="IPR011989">
    <property type="entry name" value="ARM-like"/>
</dbReference>
<evidence type="ECO:0000313" key="2">
    <source>
        <dbReference type="EMBL" id="KAG2482245.1"/>
    </source>
</evidence>
<feature type="compositionally biased region" description="Basic and acidic residues" evidence="1">
    <location>
        <begin position="343"/>
        <end position="354"/>
    </location>
</feature>
<evidence type="ECO:0000256" key="1">
    <source>
        <dbReference type="SAM" id="MobiDB-lite"/>
    </source>
</evidence>
<feature type="compositionally biased region" description="Basic and acidic residues" evidence="1">
    <location>
        <begin position="12"/>
        <end position="28"/>
    </location>
</feature>
<protein>
    <submittedName>
        <fullName evidence="2">Uncharacterized protein</fullName>
    </submittedName>
</protein>
<feature type="compositionally biased region" description="Basic residues" evidence="1">
    <location>
        <begin position="1"/>
        <end position="11"/>
    </location>
</feature>
<dbReference type="AlphaFoldDB" id="A0A836BMR8"/>
<proteinExistence type="predicted"/>
<reference evidence="2" key="1">
    <citation type="journal article" date="2020" name="bioRxiv">
        <title>Comparative genomics of Chlamydomonas.</title>
        <authorList>
            <person name="Craig R.J."/>
            <person name="Hasan A.R."/>
            <person name="Ness R.W."/>
            <person name="Keightley P.D."/>
        </authorList>
    </citation>
    <scope>NUCLEOTIDE SEQUENCE</scope>
    <source>
        <strain evidence="2">CCAP 11/70</strain>
    </source>
</reference>
<evidence type="ECO:0000313" key="3">
    <source>
        <dbReference type="Proteomes" id="UP000612055"/>
    </source>
</evidence>
<gene>
    <name evidence="2" type="ORF">HYH03_018825</name>
</gene>
<feature type="compositionally biased region" description="Low complexity" evidence="1">
    <location>
        <begin position="386"/>
        <end position="400"/>
    </location>
</feature>
<sequence>RKQKPKPKAKSKSKDKSKEGDKDTESAKDQAGAEGASKDEAGAGGAEGGAALGHYSDSAEGRLALATDILRTMRDTDYPELHDALLEACRDSAALRGAARALVAAGAVPQLVQVLSHKIEPPGEKASKSDVASHAWVVQSQRTAAAVVALLALDPTLRGEVVEGGAVEGLAAALTTHTGQTGLMAQVRITAAAALVPILSDDGKYDAQAVAAGVLEPLAHMYFARGSSKEQRAALRVLRLLERDPKVAEMYGTAGIDLDKLESALAEEAAREAAAEAAAAKVREAAAATEKAKAEAKRYDSGSNTDHEQAKGIKRPKIPEHAAKLAEDWTKSVGIKKVKLPPKNKEDPGSKEGVIKGGIPKGAAAKEGAAKKEGGAKKGGEGGAKAKGAAAAQGAKASAKSVKDEM</sequence>
<feature type="non-terminal residue" evidence="2">
    <location>
        <position position="406"/>
    </location>
</feature>
<dbReference type="OrthoDB" id="549703at2759"/>
<name>A0A836BMR8_9CHLO</name>
<dbReference type="Gene3D" id="1.25.10.10">
    <property type="entry name" value="Leucine-rich Repeat Variant"/>
    <property type="match status" value="1"/>
</dbReference>
<feature type="region of interest" description="Disordered" evidence="1">
    <location>
        <begin position="293"/>
        <end position="319"/>
    </location>
</feature>
<dbReference type="Proteomes" id="UP000612055">
    <property type="component" value="Unassembled WGS sequence"/>
</dbReference>
<feature type="region of interest" description="Disordered" evidence="1">
    <location>
        <begin position="337"/>
        <end position="406"/>
    </location>
</feature>
<organism evidence="2 3">
    <name type="scientific">Edaphochlamys debaryana</name>
    <dbReference type="NCBI Taxonomy" id="47281"/>
    <lineage>
        <taxon>Eukaryota</taxon>
        <taxon>Viridiplantae</taxon>
        <taxon>Chlorophyta</taxon>
        <taxon>core chlorophytes</taxon>
        <taxon>Chlorophyceae</taxon>
        <taxon>CS clade</taxon>
        <taxon>Chlamydomonadales</taxon>
        <taxon>Chlamydomonadales incertae sedis</taxon>
        <taxon>Edaphochlamys</taxon>
    </lineage>
</organism>
<feature type="region of interest" description="Disordered" evidence="1">
    <location>
        <begin position="1"/>
        <end position="53"/>
    </location>
</feature>
<accession>A0A836BMR8</accession>
<comment type="caution">
    <text evidence="2">The sequence shown here is derived from an EMBL/GenBank/DDBJ whole genome shotgun (WGS) entry which is preliminary data.</text>
</comment>
<feature type="compositionally biased region" description="Basic and acidic residues" evidence="1">
    <location>
        <begin position="368"/>
        <end position="380"/>
    </location>
</feature>
<dbReference type="EMBL" id="JAEHOE010000240">
    <property type="protein sequence ID" value="KAG2482245.1"/>
    <property type="molecule type" value="Genomic_DNA"/>
</dbReference>
<dbReference type="SUPFAM" id="SSF48371">
    <property type="entry name" value="ARM repeat"/>
    <property type="match status" value="1"/>
</dbReference>
<feature type="compositionally biased region" description="Gly residues" evidence="1">
    <location>
        <begin position="42"/>
        <end position="51"/>
    </location>
</feature>
<keyword evidence="3" id="KW-1185">Reference proteome</keyword>